<dbReference type="EMBL" id="MU276140">
    <property type="protein sequence ID" value="KAI0041154.1"/>
    <property type="molecule type" value="Genomic_DNA"/>
</dbReference>
<dbReference type="Proteomes" id="UP000814033">
    <property type="component" value="Unassembled WGS sequence"/>
</dbReference>
<proteinExistence type="predicted"/>
<reference evidence="1" key="2">
    <citation type="journal article" date="2022" name="New Phytol.">
        <title>Evolutionary transition to the ectomycorrhizal habit in the genomes of a hyperdiverse lineage of mushroom-forming fungi.</title>
        <authorList>
            <person name="Looney B."/>
            <person name="Miyauchi S."/>
            <person name="Morin E."/>
            <person name="Drula E."/>
            <person name="Courty P.E."/>
            <person name="Kohler A."/>
            <person name="Kuo A."/>
            <person name="LaButti K."/>
            <person name="Pangilinan J."/>
            <person name="Lipzen A."/>
            <person name="Riley R."/>
            <person name="Andreopoulos W."/>
            <person name="He G."/>
            <person name="Johnson J."/>
            <person name="Nolan M."/>
            <person name="Tritt A."/>
            <person name="Barry K.W."/>
            <person name="Grigoriev I.V."/>
            <person name="Nagy L.G."/>
            <person name="Hibbett D."/>
            <person name="Henrissat B."/>
            <person name="Matheny P.B."/>
            <person name="Labbe J."/>
            <person name="Martin F.M."/>
        </authorList>
    </citation>
    <scope>NUCLEOTIDE SEQUENCE</scope>
    <source>
        <strain evidence="1">FP105234-sp</strain>
    </source>
</reference>
<organism evidence="1 2">
    <name type="scientific">Auriscalpium vulgare</name>
    <dbReference type="NCBI Taxonomy" id="40419"/>
    <lineage>
        <taxon>Eukaryota</taxon>
        <taxon>Fungi</taxon>
        <taxon>Dikarya</taxon>
        <taxon>Basidiomycota</taxon>
        <taxon>Agaricomycotina</taxon>
        <taxon>Agaricomycetes</taxon>
        <taxon>Russulales</taxon>
        <taxon>Auriscalpiaceae</taxon>
        <taxon>Auriscalpium</taxon>
    </lineage>
</organism>
<name>A0ACB8RAF9_9AGAM</name>
<comment type="caution">
    <text evidence="1">The sequence shown here is derived from an EMBL/GenBank/DDBJ whole genome shotgun (WGS) entry which is preliminary data.</text>
</comment>
<protein>
    <submittedName>
        <fullName evidence="1">Uncharacterized protein</fullName>
    </submittedName>
</protein>
<accession>A0ACB8RAF9</accession>
<evidence type="ECO:0000313" key="2">
    <source>
        <dbReference type="Proteomes" id="UP000814033"/>
    </source>
</evidence>
<reference evidence="1" key="1">
    <citation type="submission" date="2021-02" db="EMBL/GenBank/DDBJ databases">
        <authorList>
            <consortium name="DOE Joint Genome Institute"/>
            <person name="Ahrendt S."/>
            <person name="Looney B.P."/>
            <person name="Miyauchi S."/>
            <person name="Morin E."/>
            <person name="Drula E."/>
            <person name="Courty P.E."/>
            <person name="Chicoki N."/>
            <person name="Fauchery L."/>
            <person name="Kohler A."/>
            <person name="Kuo A."/>
            <person name="Labutti K."/>
            <person name="Pangilinan J."/>
            <person name="Lipzen A."/>
            <person name="Riley R."/>
            <person name="Andreopoulos W."/>
            <person name="He G."/>
            <person name="Johnson J."/>
            <person name="Barry K.W."/>
            <person name="Grigoriev I.V."/>
            <person name="Nagy L."/>
            <person name="Hibbett D."/>
            <person name="Henrissat B."/>
            <person name="Matheny P.B."/>
            <person name="Labbe J."/>
            <person name="Martin F."/>
        </authorList>
    </citation>
    <scope>NUCLEOTIDE SEQUENCE</scope>
    <source>
        <strain evidence="1">FP105234-sp</strain>
    </source>
</reference>
<keyword evidence="2" id="KW-1185">Reference proteome</keyword>
<gene>
    <name evidence="1" type="ORF">FA95DRAFT_1565655</name>
</gene>
<sequence length="1116" mass="120820">MDLDDNPGGPVADANPPLDRDDNPDGPVADANTPLDRDDNPSGLVADANPPLDRDDNLPDAPVADDAILAQLGKRKRTEDNETHHETHTKTSLEDQRVLSQKQRDLAQKKGWPLTRVVLWGARVITRRKAYGREYRVEYSIGEDGRGKMKFMGRPDESATGPPLLREEFSIDAEKIRSIDESGRASLSFSRFASTVAQASGEGSSGDAEKIPDRPRPAKRVRFNVDGDVGRDEDEGNALHEGLAADAPTIPEGGVGPPYPSGTASNGRPPAPVREPRSTPFEPPYHPAPATNPGAASGSHTPGGSGAPVSGSVVPDAEMSSGGASHGHQPAPGREPLTNAEMSSGGASHGHQPAPGREPLTTPHDPPLTHGDDAVLSAALARIDAILQRFWSCQEAFVVPPTVDYTLPDGTSAVVSTTYVLDPATDVPDESAVLSKPPANRAIDAYVEQLSALSRELNSMSPSEGPVRSARNSAVEAIEFAIREFETWYKVIWGKHQREMASREPSTPLSAPSGPLPTPASTARPSHSHNRADALHQIEALASKLSSLRQAYSPPSALEVELPDGTRVTIPTHYKLDSTVTIHDDGAILTVSPENEPIHVLAEDLKAVSQELDSIPRSGAQDNRQALVNDLEDCVQALDRWWKGMWTMHRQEASIDVDMIDATGHPATFSAPESSPRGGSASGYAPSSVPSSHGGRDRHDAPLDVPPVEPLPDAVPASKGDIQRLSEQIARLNAVIENGGPSSGPSSGASPAHSDDAHPREVPPPVQSEFTRTGRRRNTLHGYVATNPTPQSKPYDHLLLHRNVRELAGSLLGRDDPRASFPTPPGQTAIKKFNDSGLGGPTQDNFRIDMSGPQKSLWNMQLASVFVDKFLAAGYTCQDPSVIKTAFISHLKTLRGHYKEQQNPTDGRPKKVRRLEATRRHERLGSTLSFRQKACNYHEELLKYSPLLTKMGKHGMSGDESDHQGGRRGGHRGYGIVDDVWRSEDVRPFVRILDLLYLELKFKADGGVARGNWPRFRTPTGRTKPGTPVIGLPQNIYARDWLATLSPQRKDELAMEGSISLEIPEHLKRRAARYIHCDGVTTVQPLEESEVNLGELEHYLLTGRTFAQDKGKAKAL</sequence>
<evidence type="ECO:0000313" key="1">
    <source>
        <dbReference type="EMBL" id="KAI0041154.1"/>
    </source>
</evidence>